<organism evidence="1 2">
    <name type="scientific">Panagrolaimus sp. ES5</name>
    <dbReference type="NCBI Taxonomy" id="591445"/>
    <lineage>
        <taxon>Eukaryota</taxon>
        <taxon>Metazoa</taxon>
        <taxon>Ecdysozoa</taxon>
        <taxon>Nematoda</taxon>
        <taxon>Chromadorea</taxon>
        <taxon>Rhabditida</taxon>
        <taxon>Tylenchina</taxon>
        <taxon>Panagrolaimomorpha</taxon>
        <taxon>Panagrolaimoidea</taxon>
        <taxon>Panagrolaimidae</taxon>
        <taxon>Panagrolaimus</taxon>
    </lineage>
</organism>
<evidence type="ECO:0000313" key="2">
    <source>
        <dbReference type="WBParaSite" id="ES5_v2.g25894.t1"/>
    </source>
</evidence>
<reference evidence="2" key="1">
    <citation type="submission" date="2022-11" db="UniProtKB">
        <authorList>
            <consortium name="WormBaseParasite"/>
        </authorList>
    </citation>
    <scope>IDENTIFICATION</scope>
</reference>
<protein>
    <submittedName>
        <fullName evidence="2">Uncharacterized protein</fullName>
    </submittedName>
</protein>
<name>A0AC34G8J7_9BILA</name>
<dbReference type="Proteomes" id="UP000887579">
    <property type="component" value="Unplaced"/>
</dbReference>
<dbReference type="WBParaSite" id="ES5_v2.g25894.t1">
    <property type="protein sequence ID" value="ES5_v2.g25894.t1"/>
    <property type="gene ID" value="ES5_v2.g25894"/>
</dbReference>
<accession>A0AC34G8J7</accession>
<sequence>MMPGHTHCDVDARFGNFSTFLNAKECGSPQELISAFLECIPGEAHMTQSIYNFKEVLTRHCYNYGTVKSMYDFHIYLDGNNEPTIENARFALSETLLCGTRQNHDSFISKLFKKTPPLDLQFQLVLPKTELIDKMLPNIKKWEKVISAGAKNDLLHLKETIDSHVGTPFTVLLQKIQDKQAPVEPQYTAEVEIATNSTENEIVRPISVANEQQQNAASIDAAAAEEFNFAEENFPDDATEGGSVTIDATTSSTLRRSRRLNALHVPASSTASTVSRKRQRVKD</sequence>
<evidence type="ECO:0000313" key="1">
    <source>
        <dbReference type="Proteomes" id="UP000887579"/>
    </source>
</evidence>
<proteinExistence type="predicted"/>